<gene>
    <name evidence="1" type="ORF">BU25DRAFT_457096</name>
</gene>
<evidence type="ECO:0000313" key="2">
    <source>
        <dbReference type="Proteomes" id="UP000799754"/>
    </source>
</evidence>
<organism evidence="1 2">
    <name type="scientific">Macroventuria anomochaeta</name>
    <dbReference type="NCBI Taxonomy" id="301207"/>
    <lineage>
        <taxon>Eukaryota</taxon>
        <taxon>Fungi</taxon>
        <taxon>Dikarya</taxon>
        <taxon>Ascomycota</taxon>
        <taxon>Pezizomycotina</taxon>
        <taxon>Dothideomycetes</taxon>
        <taxon>Pleosporomycetidae</taxon>
        <taxon>Pleosporales</taxon>
        <taxon>Pleosporineae</taxon>
        <taxon>Didymellaceae</taxon>
        <taxon>Macroventuria</taxon>
    </lineage>
</organism>
<proteinExistence type="predicted"/>
<accession>A0ACB6S5W5</accession>
<keyword evidence="2" id="KW-1185">Reference proteome</keyword>
<name>A0ACB6S5W5_9PLEO</name>
<evidence type="ECO:0000313" key="1">
    <source>
        <dbReference type="EMBL" id="KAF2629433.1"/>
    </source>
</evidence>
<comment type="caution">
    <text evidence="1">The sequence shown here is derived from an EMBL/GenBank/DDBJ whole genome shotgun (WGS) entry which is preliminary data.</text>
</comment>
<dbReference type="EMBL" id="MU006710">
    <property type="protein sequence ID" value="KAF2629433.1"/>
    <property type="molecule type" value="Genomic_DNA"/>
</dbReference>
<reference evidence="1" key="1">
    <citation type="journal article" date="2020" name="Stud. Mycol.">
        <title>101 Dothideomycetes genomes: a test case for predicting lifestyles and emergence of pathogens.</title>
        <authorList>
            <person name="Haridas S."/>
            <person name="Albert R."/>
            <person name="Binder M."/>
            <person name="Bloem J."/>
            <person name="Labutti K."/>
            <person name="Salamov A."/>
            <person name="Andreopoulos B."/>
            <person name="Baker S."/>
            <person name="Barry K."/>
            <person name="Bills G."/>
            <person name="Bluhm B."/>
            <person name="Cannon C."/>
            <person name="Castanera R."/>
            <person name="Culley D."/>
            <person name="Daum C."/>
            <person name="Ezra D."/>
            <person name="Gonzalez J."/>
            <person name="Henrissat B."/>
            <person name="Kuo A."/>
            <person name="Liang C."/>
            <person name="Lipzen A."/>
            <person name="Lutzoni F."/>
            <person name="Magnuson J."/>
            <person name="Mondo S."/>
            <person name="Nolan M."/>
            <person name="Ohm R."/>
            <person name="Pangilinan J."/>
            <person name="Park H.-J."/>
            <person name="Ramirez L."/>
            <person name="Alfaro M."/>
            <person name="Sun H."/>
            <person name="Tritt A."/>
            <person name="Yoshinaga Y."/>
            <person name="Zwiers L.-H."/>
            <person name="Turgeon B."/>
            <person name="Goodwin S."/>
            <person name="Spatafora J."/>
            <person name="Crous P."/>
            <person name="Grigoriev I."/>
        </authorList>
    </citation>
    <scope>NUCLEOTIDE SEQUENCE</scope>
    <source>
        <strain evidence="1">CBS 525.71</strain>
    </source>
</reference>
<dbReference type="Proteomes" id="UP000799754">
    <property type="component" value="Unassembled WGS sequence"/>
</dbReference>
<protein>
    <submittedName>
        <fullName evidence="1">Uncharacterized protein</fullName>
    </submittedName>
</protein>
<sequence length="486" mass="54391">MDPSQLEKLRPCGRLETYSTARHQLGFYNNVGLTATYTTSSTQDIPFESLVSAALHHVIAEHPNLSAIPVNEERSYPDVYFARLPEIDLRTCVVFRHRKRSIPKNDEADDELDKLLREQHDRNFKGDVRSRPYWRLIIASSPETPGEFTASWIFHHALSDGASSMLFHQSFLEGLNAVSVQKTIDPVVRTPSTQLLPPLEELHPMTISWPIFLRAIAGSLLPSYFAQHSPNLWTGYPVDAIVQTPTSSHNTSVILTAELTTAFAKKCRAEATSVTAAISTLLATILFRDTLPHNELRIGTPISLRPFLSIPKSCMVNAITNHTFIFNYNGNNSRSIVRTFSWDIARQVKAGISQELAKQGADNPVALLKYVSNMQDYFLEKLGKPRDSSAEVSNLGVWRPQNSSISHEGEAKWSLGRLTFSQSLNRTGPQISLSAVTGGDGCMALSFNWPEELVQYEREYGENLLHMIPGRMKEGIKALLKEEVEE</sequence>